<name>W7XAS2_TETTS</name>
<dbReference type="SUPFAM" id="SSF48508">
    <property type="entry name" value="Nuclear receptor ligand-binding domain"/>
    <property type="match status" value="1"/>
</dbReference>
<dbReference type="InParanoid" id="W7XAS2"/>
<evidence type="ECO:0000256" key="2">
    <source>
        <dbReference type="ARBA" id="ARBA00023163"/>
    </source>
</evidence>
<dbReference type="Proteomes" id="UP000009168">
    <property type="component" value="Unassembled WGS sequence"/>
</dbReference>
<evidence type="ECO:0000313" key="5">
    <source>
        <dbReference type="EMBL" id="EWS76470.1"/>
    </source>
</evidence>
<accession>W7XAS2</accession>
<evidence type="ECO:0000256" key="3">
    <source>
        <dbReference type="ARBA" id="ARBA00023170"/>
    </source>
</evidence>
<keyword evidence="4" id="KW-1133">Transmembrane helix</keyword>
<gene>
    <name evidence="5" type="ORF">TTHERM_000066707</name>
</gene>
<organism evidence="5 6">
    <name type="scientific">Tetrahymena thermophila (strain SB210)</name>
    <dbReference type="NCBI Taxonomy" id="312017"/>
    <lineage>
        <taxon>Eukaryota</taxon>
        <taxon>Sar</taxon>
        <taxon>Alveolata</taxon>
        <taxon>Ciliophora</taxon>
        <taxon>Intramacronucleata</taxon>
        <taxon>Oligohymenophorea</taxon>
        <taxon>Hymenostomatida</taxon>
        <taxon>Tetrahymenina</taxon>
        <taxon>Tetrahymenidae</taxon>
        <taxon>Tetrahymena</taxon>
    </lineage>
</organism>
<sequence length="105" mass="12815">MSIVFSELSLSDQFYYQKYYEYIINALTEFTMKNSYDNYTFFIKLNIIMISIQLALFVILSQFIYLKFYSNMFNKIQKTKLVLDLIDLNFILENQYIMSYLCKYK</sequence>
<keyword evidence="4" id="KW-0472">Membrane</keyword>
<dbReference type="KEGG" id="tet:TTHERM_000066707"/>
<reference evidence="6" key="1">
    <citation type="journal article" date="2006" name="PLoS Biol.">
        <title>Macronuclear genome sequence of the ciliate Tetrahymena thermophila, a model eukaryote.</title>
        <authorList>
            <person name="Eisen J.A."/>
            <person name="Coyne R.S."/>
            <person name="Wu M."/>
            <person name="Wu D."/>
            <person name="Thiagarajan M."/>
            <person name="Wortman J.R."/>
            <person name="Badger J.H."/>
            <person name="Ren Q."/>
            <person name="Amedeo P."/>
            <person name="Jones K.M."/>
            <person name="Tallon L.J."/>
            <person name="Delcher A.L."/>
            <person name="Salzberg S.L."/>
            <person name="Silva J.C."/>
            <person name="Haas B.J."/>
            <person name="Majoros W.H."/>
            <person name="Farzad M."/>
            <person name="Carlton J.M."/>
            <person name="Smith R.K. Jr."/>
            <person name="Garg J."/>
            <person name="Pearlman R.E."/>
            <person name="Karrer K.M."/>
            <person name="Sun L."/>
            <person name="Manning G."/>
            <person name="Elde N.C."/>
            <person name="Turkewitz A.P."/>
            <person name="Asai D.J."/>
            <person name="Wilkes D.E."/>
            <person name="Wang Y."/>
            <person name="Cai H."/>
            <person name="Collins K."/>
            <person name="Stewart B.A."/>
            <person name="Lee S.R."/>
            <person name="Wilamowska K."/>
            <person name="Weinberg Z."/>
            <person name="Ruzzo W.L."/>
            <person name="Wloga D."/>
            <person name="Gaertig J."/>
            <person name="Frankel J."/>
            <person name="Tsao C.-C."/>
            <person name="Gorovsky M.A."/>
            <person name="Keeling P.J."/>
            <person name="Waller R.F."/>
            <person name="Patron N.J."/>
            <person name="Cherry J.M."/>
            <person name="Stover N.A."/>
            <person name="Krieger C.J."/>
            <person name="del Toro C."/>
            <person name="Ryder H.F."/>
            <person name="Williamson S.C."/>
            <person name="Barbeau R.A."/>
            <person name="Hamilton E.P."/>
            <person name="Orias E."/>
        </authorList>
    </citation>
    <scope>NUCLEOTIDE SEQUENCE [LARGE SCALE GENOMIC DNA]</scope>
    <source>
        <strain evidence="6">SB210</strain>
    </source>
</reference>
<keyword evidence="3" id="KW-0675">Receptor</keyword>
<keyword evidence="6" id="KW-1185">Reference proteome</keyword>
<keyword evidence="4 5" id="KW-0812">Transmembrane</keyword>
<dbReference type="EMBL" id="GG662853">
    <property type="protein sequence ID" value="EWS76470.1"/>
    <property type="molecule type" value="Genomic_DNA"/>
</dbReference>
<protein>
    <submittedName>
        <fullName evidence="5">Transmembrane protein, putative</fullName>
    </submittedName>
</protein>
<feature type="transmembrane region" description="Helical" evidence="4">
    <location>
        <begin position="41"/>
        <end position="66"/>
    </location>
</feature>
<evidence type="ECO:0000256" key="4">
    <source>
        <dbReference type="SAM" id="Phobius"/>
    </source>
</evidence>
<proteinExistence type="predicted"/>
<dbReference type="InterPro" id="IPR035500">
    <property type="entry name" value="NHR-like_dom_sf"/>
</dbReference>
<keyword evidence="2" id="KW-0804">Transcription</keyword>
<evidence type="ECO:0000256" key="1">
    <source>
        <dbReference type="ARBA" id="ARBA00023015"/>
    </source>
</evidence>
<dbReference type="AlphaFoldDB" id="W7XAS2"/>
<dbReference type="GeneID" id="24437071"/>
<evidence type="ECO:0000313" key="6">
    <source>
        <dbReference type="Proteomes" id="UP000009168"/>
    </source>
</evidence>
<keyword evidence="1" id="KW-0805">Transcription regulation</keyword>
<dbReference type="RefSeq" id="XP_012650993.1">
    <property type="nucleotide sequence ID" value="XM_012795539.1"/>
</dbReference>